<evidence type="ECO:0000256" key="1">
    <source>
        <dbReference type="SAM" id="MobiDB-lite"/>
    </source>
</evidence>
<accession>A0A939LSC3</accession>
<comment type="caution">
    <text evidence="3">The sequence shown here is derived from an EMBL/GenBank/DDBJ whole genome shotgun (WGS) entry which is preliminary data.</text>
</comment>
<evidence type="ECO:0008006" key="5">
    <source>
        <dbReference type="Google" id="ProtNLM"/>
    </source>
</evidence>
<feature type="region of interest" description="Disordered" evidence="1">
    <location>
        <begin position="61"/>
        <end position="90"/>
    </location>
</feature>
<dbReference type="Pfam" id="PF09579">
    <property type="entry name" value="Spore_YtfJ"/>
    <property type="match status" value="1"/>
</dbReference>
<dbReference type="InterPro" id="IPR014229">
    <property type="entry name" value="Spore_YtfJ"/>
</dbReference>
<keyword evidence="2" id="KW-1133">Transmembrane helix</keyword>
<sequence>MSGDERSVQRDGGQRASTRARRRAGAITRVAGEALSVRRAFGEPVRHGEVVLVPVARVTGGTGSGWGDGESGAEAGGRATGELTGSGGGGGLGVRIQPVGAYVVRGASVSWQPALDLGRVVLGGQVVGAIAVAAMAWAWGRRSGR</sequence>
<dbReference type="EMBL" id="JAGEMK010000011">
    <property type="protein sequence ID" value="MBO1753239.1"/>
    <property type="molecule type" value="Genomic_DNA"/>
</dbReference>
<evidence type="ECO:0000313" key="4">
    <source>
        <dbReference type="Proteomes" id="UP000664209"/>
    </source>
</evidence>
<name>A0A939LSC3_9CELL</name>
<keyword evidence="4" id="KW-1185">Reference proteome</keyword>
<dbReference type="Proteomes" id="UP000664209">
    <property type="component" value="Unassembled WGS sequence"/>
</dbReference>
<protein>
    <recommendedName>
        <fullName evidence="5">Sporulation protein</fullName>
    </recommendedName>
</protein>
<evidence type="ECO:0000256" key="2">
    <source>
        <dbReference type="SAM" id="Phobius"/>
    </source>
</evidence>
<keyword evidence="2" id="KW-0472">Membrane</keyword>
<keyword evidence="2" id="KW-0812">Transmembrane</keyword>
<feature type="region of interest" description="Disordered" evidence="1">
    <location>
        <begin position="1"/>
        <end position="24"/>
    </location>
</feature>
<evidence type="ECO:0000313" key="3">
    <source>
        <dbReference type="EMBL" id="MBO1753239.1"/>
    </source>
</evidence>
<reference evidence="3" key="1">
    <citation type="submission" date="2021-03" db="EMBL/GenBank/DDBJ databases">
        <title>Actinotalea soli sp. nov., isolated from soil.</title>
        <authorList>
            <person name="Ping W."/>
            <person name="Zhang J."/>
        </authorList>
    </citation>
    <scope>NUCLEOTIDE SEQUENCE</scope>
    <source>
        <strain evidence="3">BY-33</strain>
    </source>
</reference>
<organism evidence="3 4">
    <name type="scientific">Actinotalea soli</name>
    <dbReference type="NCBI Taxonomy" id="2819234"/>
    <lineage>
        <taxon>Bacteria</taxon>
        <taxon>Bacillati</taxon>
        <taxon>Actinomycetota</taxon>
        <taxon>Actinomycetes</taxon>
        <taxon>Micrococcales</taxon>
        <taxon>Cellulomonadaceae</taxon>
        <taxon>Actinotalea</taxon>
    </lineage>
</organism>
<dbReference type="AlphaFoldDB" id="A0A939LSC3"/>
<gene>
    <name evidence="3" type="ORF">J4G33_15635</name>
</gene>
<feature type="transmembrane region" description="Helical" evidence="2">
    <location>
        <begin position="120"/>
        <end position="139"/>
    </location>
</feature>
<proteinExistence type="predicted"/>
<feature type="compositionally biased region" description="Basic and acidic residues" evidence="1">
    <location>
        <begin position="1"/>
        <end position="13"/>
    </location>
</feature>
<dbReference type="RefSeq" id="WP_208056926.1">
    <property type="nucleotide sequence ID" value="NZ_JAGEMK010000011.1"/>
</dbReference>